<dbReference type="EMBL" id="JBHUIV010000025">
    <property type="protein sequence ID" value="MFD2203654.1"/>
    <property type="molecule type" value="Genomic_DNA"/>
</dbReference>
<dbReference type="RefSeq" id="WP_380806409.1">
    <property type="nucleotide sequence ID" value="NZ_JBHUIV010000025.1"/>
</dbReference>
<proteinExistence type="predicted"/>
<feature type="transmembrane region" description="Helical" evidence="1">
    <location>
        <begin position="90"/>
        <end position="108"/>
    </location>
</feature>
<reference evidence="3" key="1">
    <citation type="journal article" date="2019" name="Int. J. Syst. Evol. Microbiol.">
        <title>The Global Catalogue of Microorganisms (GCM) 10K type strain sequencing project: providing services to taxonomists for standard genome sequencing and annotation.</title>
        <authorList>
            <consortium name="The Broad Institute Genomics Platform"/>
            <consortium name="The Broad Institute Genome Sequencing Center for Infectious Disease"/>
            <person name="Wu L."/>
            <person name="Ma J."/>
        </authorList>
    </citation>
    <scope>NUCLEOTIDE SEQUENCE [LARGE SCALE GENOMIC DNA]</scope>
    <source>
        <strain evidence="3">KCTC 19812</strain>
    </source>
</reference>
<feature type="transmembrane region" description="Helical" evidence="1">
    <location>
        <begin position="193"/>
        <end position="209"/>
    </location>
</feature>
<dbReference type="Proteomes" id="UP001597414">
    <property type="component" value="Unassembled WGS sequence"/>
</dbReference>
<gene>
    <name evidence="2" type="ORF">ACFSKV_18885</name>
</gene>
<evidence type="ECO:0000313" key="3">
    <source>
        <dbReference type="Proteomes" id="UP001597414"/>
    </source>
</evidence>
<comment type="caution">
    <text evidence="2">The sequence shown here is derived from an EMBL/GenBank/DDBJ whole genome shotgun (WGS) entry which is preliminary data.</text>
</comment>
<name>A0ABW5BEZ7_9BACT</name>
<feature type="transmembrane region" description="Helical" evidence="1">
    <location>
        <begin position="151"/>
        <end position="169"/>
    </location>
</feature>
<keyword evidence="1" id="KW-0472">Membrane</keyword>
<keyword evidence="3" id="KW-1185">Reference proteome</keyword>
<feature type="transmembrane region" description="Helical" evidence="1">
    <location>
        <begin position="7"/>
        <end position="24"/>
    </location>
</feature>
<evidence type="ECO:0000256" key="1">
    <source>
        <dbReference type="SAM" id="Phobius"/>
    </source>
</evidence>
<evidence type="ECO:0000313" key="2">
    <source>
        <dbReference type="EMBL" id="MFD2203654.1"/>
    </source>
</evidence>
<feature type="transmembrane region" description="Helical" evidence="1">
    <location>
        <begin position="62"/>
        <end position="84"/>
    </location>
</feature>
<protein>
    <submittedName>
        <fullName evidence="2">Uncharacterized protein</fullName>
    </submittedName>
</protein>
<organism evidence="2 3">
    <name type="scientific">Shivajiella indica</name>
    <dbReference type="NCBI Taxonomy" id="872115"/>
    <lineage>
        <taxon>Bacteria</taxon>
        <taxon>Pseudomonadati</taxon>
        <taxon>Bacteroidota</taxon>
        <taxon>Cytophagia</taxon>
        <taxon>Cytophagales</taxon>
        <taxon>Cyclobacteriaceae</taxon>
        <taxon>Shivajiella</taxon>
    </lineage>
</organism>
<keyword evidence="1" id="KW-0812">Transmembrane</keyword>
<keyword evidence="1" id="KW-1133">Transmembrane helix</keyword>
<feature type="transmembrane region" description="Helical" evidence="1">
    <location>
        <begin position="30"/>
        <end position="50"/>
    </location>
</feature>
<feature type="transmembrane region" description="Helical" evidence="1">
    <location>
        <begin position="120"/>
        <end position="145"/>
    </location>
</feature>
<sequence>MKKYNTYYYLLFVLLVMGAFASMAQNSYGFKIMGMVAFVFGLLFLTQLVYHLKNKSKVDYLIICELIGLFTISIILGLRVFYIHFELVELLFGLAGGLLVAVYSIKVFKLFKEIIQKNKVLAWLVFCFYAALILYILSMTVTPFLPVFSEVFGIIAFGLLVIFVVISYIKKELYYGAEKGTSVSFIAKSKDRSIVLMSLFLLFTVYMGLSKLEVLPKMYSDEFPQAYFELVNNAELGLESAKDGKLRHEEFKERYDQFLENFSKRNE</sequence>
<accession>A0ABW5BEZ7</accession>